<dbReference type="OMA" id="IDVMIYM"/>
<proteinExistence type="inferred from homology"/>
<feature type="domain" description="Myosin motor" evidence="7">
    <location>
        <begin position="505"/>
        <end position="568"/>
    </location>
</feature>
<dbReference type="GO" id="GO:0016459">
    <property type="term" value="C:myosin complex"/>
    <property type="evidence" value="ECO:0007669"/>
    <property type="project" value="UniProtKB-KW"/>
</dbReference>
<dbReference type="SMART" id="SM00015">
    <property type="entry name" value="IQ"/>
    <property type="match status" value="1"/>
</dbReference>
<keyword evidence="2 6" id="KW-0067">ATP-binding</keyword>
<dbReference type="GO" id="GO:0005737">
    <property type="term" value="C:cytoplasm"/>
    <property type="evidence" value="ECO:0007669"/>
    <property type="project" value="TreeGrafter"/>
</dbReference>
<dbReference type="SMART" id="SM00242">
    <property type="entry name" value="MYSc"/>
    <property type="match status" value="1"/>
</dbReference>
<dbReference type="Gene3D" id="3.40.850.10">
    <property type="entry name" value="Kinesin motor domain"/>
    <property type="match status" value="2"/>
</dbReference>
<dbReference type="PANTHER" id="PTHR13140">
    <property type="entry name" value="MYOSIN"/>
    <property type="match status" value="1"/>
</dbReference>
<evidence type="ECO:0000256" key="1">
    <source>
        <dbReference type="ARBA" id="ARBA00022741"/>
    </source>
</evidence>
<dbReference type="InterPro" id="IPR036961">
    <property type="entry name" value="Kinesin_motor_dom_sf"/>
</dbReference>
<keyword evidence="1 6" id="KW-0547">Nucleotide-binding</keyword>
<dbReference type="GO" id="GO:0000146">
    <property type="term" value="F:microfilament motor activity"/>
    <property type="evidence" value="ECO:0007669"/>
    <property type="project" value="TreeGrafter"/>
</dbReference>
<dbReference type="Proteomes" id="UP000887565">
    <property type="component" value="Unplaced"/>
</dbReference>
<dbReference type="InterPro" id="IPR000048">
    <property type="entry name" value="IQ_motif_EF-hand-BS"/>
</dbReference>
<comment type="caution">
    <text evidence="6">Lacks conserved residue(s) required for the propagation of feature annotation.</text>
</comment>
<dbReference type="InterPro" id="IPR001609">
    <property type="entry name" value="Myosin_head_motor_dom-like"/>
</dbReference>
<evidence type="ECO:0000313" key="9">
    <source>
        <dbReference type="WBParaSite" id="nRc.2.0.1.t17739-RA"/>
    </source>
</evidence>
<dbReference type="Gene3D" id="1.20.5.4820">
    <property type="match status" value="1"/>
</dbReference>
<dbReference type="PROSITE" id="PS50096">
    <property type="entry name" value="IQ"/>
    <property type="match status" value="1"/>
</dbReference>
<keyword evidence="4 6" id="KW-0505">Motor protein</keyword>
<keyword evidence="3 6" id="KW-0518">Myosin</keyword>
<evidence type="ECO:0000256" key="5">
    <source>
        <dbReference type="ARBA" id="ARBA00023203"/>
    </source>
</evidence>
<keyword evidence="8" id="KW-1185">Reference proteome</keyword>
<dbReference type="PANTHER" id="PTHR13140:SF706">
    <property type="entry name" value="DILUTE CLASS UNCONVENTIONAL MYOSIN, ISOFORM C"/>
    <property type="match status" value="1"/>
</dbReference>
<dbReference type="PRINTS" id="PR00193">
    <property type="entry name" value="MYOSINHEAVY"/>
</dbReference>
<name>A0A915IU69_ROMCU</name>
<evidence type="ECO:0000256" key="3">
    <source>
        <dbReference type="ARBA" id="ARBA00023123"/>
    </source>
</evidence>
<evidence type="ECO:0000256" key="2">
    <source>
        <dbReference type="ARBA" id="ARBA00022840"/>
    </source>
</evidence>
<dbReference type="Gene3D" id="1.10.10.820">
    <property type="match status" value="1"/>
</dbReference>
<dbReference type="InterPro" id="IPR027417">
    <property type="entry name" value="P-loop_NTPase"/>
</dbReference>
<keyword evidence="5 6" id="KW-0009">Actin-binding</keyword>
<feature type="domain" description="Myosin motor" evidence="7">
    <location>
        <begin position="34"/>
        <end position="504"/>
    </location>
</feature>
<dbReference type="SUPFAM" id="SSF52540">
    <property type="entry name" value="P-loop containing nucleoside triphosphate hydrolases"/>
    <property type="match status" value="1"/>
</dbReference>
<dbReference type="GO" id="GO:0005524">
    <property type="term" value="F:ATP binding"/>
    <property type="evidence" value="ECO:0007669"/>
    <property type="project" value="UniProtKB-UniRule"/>
</dbReference>
<reference evidence="9" key="1">
    <citation type="submission" date="2022-11" db="UniProtKB">
        <authorList>
            <consortium name="WormBaseParasite"/>
        </authorList>
    </citation>
    <scope>IDENTIFICATION</scope>
</reference>
<organism evidence="8 9">
    <name type="scientific">Romanomermis culicivorax</name>
    <name type="common">Nematode worm</name>
    <dbReference type="NCBI Taxonomy" id="13658"/>
    <lineage>
        <taxon>Eukaryota</taxon>
        <taxon>Metazoa</taxon>
        <taxon>Ecdysozoa</taxon>
        <taxon>Nematoda</taxon>
        <taxon>Enoplea</taxon>
        <taxon>Dorylaimia</taxon>
        <taxon>Mermithida</taxon>
        <taxon>Mermithoidea</taxon>
        <taxon>Mermithidae</taxon>
        <taxon>Romanomermis</taxon>
    </lineage>
</organism>
<dbReference type="GO" id="GO:0051015">
    <property type="term" value="F:actin filament binding"/>
    <property type="evidence" value="ECO:0007669"/>
    <property type="project" value="TreeGrafter"/>
</dbReference>
<dbReference type="WBParaSite" id="nRc.2.0.1.t17739-RA">
    <property type="protein sequence ID" value="nRc.2.0.1.t17739-RA"/>
    <property type="gene ID" value="nRc.2.0.1.g17739"/>
</dbReference>
<comment type="similarity">
    <text evidence="6">Belongs to the TRAFAC class myosin-kinesin ATPase superfamily. Myosin family.</text>
</comment>
<evidence type="ECO:0000256" key="6">
    <source>
        <dbReference type="PROSITE-ProRule" id="PRU00782"/>
    </source>
</evidence>
<feature type="region of interest" description="Actin-binding" evidence="6">
    <location>
        <begin position="507"/>
        <end position="529"/>
    </location>
</feature>
<dbReference type="GO" id="GO:0016020">
    <property type="term" value="C:membrane"/>
    <property type="evidence" value="ECO:0007669"/>
    <property type="project" value="TreeGrafter"/>
</dbReference>
<dbReference type="Gene3D" id="1.20.58.530">
    <property type="match status" value="1"/>
</dbReference>
<dbReference type="GO" id="GO:0007015">
    <property type="term" value="P:actin filament organization"/>
    <property type="evidence" value="ECO:0007669"/>
    <property type="project" value="TreeGrafter"/>
</dbReference>
<feature type="binding site" evidence="6">
    <location>
        <begin position="93"/>
        <end position="100"/>
    </location>
    <ligand>
        <name>ATP</name>
        <dbReference type="ChEBI" id="CHEBI:30616"/>
    </ligand>
</feature>
<dbReference type="Gene3D" id="1.20.120.720">
    <property type="entry name" value="Myosin VI head, motor domain, U50 subdomain"/>
    <property type="match status" value="1"/>
</dbReference>
<dbReference type="PROSITE" id="PS51456">
    <property type="entry name" value="MYOSIN_MOTOR"/>
    <property type="match status" value="2"/>
</dbReference>
<dbReference type="Pfam" id="PF00063">
    <property type="entry name" value="Myosin_head"/>
    <property type="match status" value="2"/>
</dbReference>
<evidence type="ECO:0000259" key="7">
    <source>
        <dbReference type="PROSITE" id="PS51456"/>
    </source>
</evidence>
<evidence type="ECO:0000313" key="8">
    <source>
        <dbReference type="Proteomes" id="UP000887565"/>
    </source>
</evidence>
<sequence length="636" mass="72238">MVAVFAKRMDQSDYHRGCSLLSTVFQSSVGRRNGIVLVAINPYRECDIYGENIFNLYRNANVRQLDPHVYGVAEEAFAYLTRHDRNQSIIISGESGAGKTVSAKYVMQYLAEACSVSLKERHCDKDVEKRVLASNPVTEAFGNAKTVRNDNSSRFGKFIKLLFSSQYSMCGATMETYLLEKSSTIYIADAPNNFRYLSKGKCLEVADVDDSLKFVETLKALRLNDDLLRQIFTILSAILHFGNVNFSSSSSDSCDISMGSDHFPIFCSLLEIDLTSLRHVLLHKTLRAGGEILNRHLDSVQAINGRDSLAKLIYSLVFSWLIDMINKCLHKNSGASNELESNLKFIGVLDIYGFEMFDKNSFEQLCINYANEMLQQQYNQHVFKLEQAEYIKEGIKWSFINFCDNQPCLDLFENRLGILDLLAQECKLSKASDVNFWSNMSSRTNDTCSKSAYFHLPRINIAPGQFIVRHFAGDVVYDVDGFIEKNVDSVNVDQVEVLRNSLFKQSLHELRRTLNATTPHYIRCIKPNDKKLPFNFCVLRTVEQLRACGVLETIRISASGFPSSGKYEFGHTKIFFRTGQVALLETARTEKLRKSAITVQKTVRGFLARKRYLRIISAVSTIQVFGKAWLCYRFDS</sequence>
<dbReference type="Pfam" id="PF00612">
    <property type="entry name" value="IQ"/>
    <property type="match status" value="1"/>
</dbReference>
<dbReference type="AlphaFoldDB" id="A0A915IU69"/>
<accession>A0A915IU69</accession>
<evidence type="ECO:0000256" key="4">
    <source>
        <dbReference type="ARBA" id="ARBA00023175"/>
    </source>
</evidence>
<protein>
    <submittedName>
        <fullName evidence="9">Myosin motor domain-containing protein</fullName>
    </submittedName>
</protein>